<reference evidence="1" key="2">
    <citation type="journal article" date="2015" name="Data Brief">
        <title>Shoot transcriptome of the giant reed, Arundo donax.</title>
        <authorList>
            <person name="Barrero R.A."/>
            <person name="Guerrero F.D."/>
            <person name="Moolhuijzen P."/>
            <person name="Goolsby J.A."/>
            <person name="Tidwell J."/>
            <person name="Bellgard S.E."/>
            <person name="Bellgard M.I."/>
        </authorList>
    </citation>
    <scope>NUCLEOTIDE SEQUENCE</scope>
    <source>
        <tissue evidence="1">Shoot tissue taken approximately 20 cm above the soil surface</tissue>
    </source>
</reference>
<proteinExistence type="predicted"/>
<reference evidence="1" key="1">
    <citation type="submission" date="2014-09" db="EMBL/GenBank/DDBJ databases">
        <authorList>
            <person name="Magalhaes I.L.F."/>
            <person name="Oliveira U."/>
            <person name="Santos F.R."/>
            <person name="Vidigal T.H.D.A."/>
            <person name="Brescovit A.D."/>
            <person name="Santos A.J."/>
        </authorList>
    </citation>
    <scope>NUCLEOTIDE SEQUENCE</scope>
    <source>
        <tissue evidence="1">Shoot tissue taken approximately 20 cm above the soil surface</tissue>
    </source>
</reference>
<sequence>MVVLRKEREHHQGNQLKIIRQQMVWRMLPLSWTFQLCLLKKESLTMEM</sequence>
<evidence type="ECO:0000313" key="1">
    <source>
        <dbReference type="EMBL" id="JAD80433.1"/>
    </source>
</evidence>
<organism evidence="1">
    <name type="scientific">Arundo donax</name>
    <name type="common">Giant reed</name>
    <name type="synonym">Donax arundinaceus</name>
    <dbReference type="NCBI Taxonomy" id="35708"/>
    <lineage>
        <taxon>Eukaryota</taxon>
        <taxon>Viridiplantae</taxon>
        <taxon>Streptophyta</taxon>
        <taxon>Embryophyta</taxon>
        <taxon>Tracheophyta</taxon>
        <taxon>Spermatophyta</taxon>
        <taxon>Magnoliopsida</taxon>
        <taxon>Liliopsida</taxon>
        <taxon>Poales</taxon>
        <taxon>Poaceae</taxon>
        <taxon>PACMAD clade</taxon>
        <taxon>Arundinoideae</taxon>
        <taxon>Arundineae</taxon>
        <taxon>Arundo</taxon>
    </lineage>
</organism>
<dbReference type="EMBL" id="GBRH01217462">
    <property type="protein sequence ID" value="JAD80433.1"/>
    <property type="molecule type" value="Transcribed_RNA"/>
</dbReference>
<accession>A0A0A9D177</accession>
<protein>
    <submittedName>
        <fullName evidence="1">Uncharacterized protein</fullName>
    </submittedName>
</protein>
<name>A0A0A9D177_ARUDO</name>
<dbReference type="AlphaFoldDB" id="A0A0A9D177"/>